<feature type="domain" description="HTH luxR-type" evidence="4">
    <location>
        <begin position="149"/>
        <end position="214"/>
    </location>
</feature>
<reference evidence="6 9" key="1">
    <citation type="submission" date="2016-11" db="EMBL/GenBank/DDBJ databases">
        <title>Whole genomes of Flavobacteriaceae.</title>
        <authorList>
            <person name="Stine C."/>
            <person name="Li C."/>
            <person name="Tadesse D."/>
        </authorList>
    </citation>
    <scope>NUCLEOTIDE SEQUENCE [LARGE SCALE GENOMIC DNA]</scope>
    <source>
        <strain evidence="6 9">DSM 21068</strain>
    </source>
</reference>
<dbReference type="Pfam" id="PF00072">
    <property type="entry name" value="Response_reg"/>
    <property type="match status" value="1"/>
</dbReference>
<evidence type="ECO:0000259" key="4">
    <source>
        <dbReference type="PROSITE" id="PS50043"/>
    </source>
</evidence>
<dbReference type="PANTHER" id="PTHR43214">
    <property type="entry name" value="TWO-COMPONENT RESPONSE REGULATOR"/>
    <property type="match status" value="1"/>
</dbReference>
<dbReference type="Pfam" id="PF00196">
    <property type="entry name" value="GerE"/>
    <property type="match status" value="1"/>
</dbReference>
<dbReference type="PROSITE" id="PS50043">
    <property type="entry name" value="HTH_LUXR_2"/>
    <property type="match status" value="1"/>
</dbReference>
<dbReference type="STRING" id="551459.SAMN05421796_109114"/>
<dbReference type="RefSeq" id="WP_076452503.1">
    <property type="nucleotide sequence ID" value="NZ_FTOJ01000009.1"/>
</dbReference>
<dbReference type="PANTHER" id="PTHR43214:SF43">
    <property type="entry name" value="TWO-COMPONENT RESPONSE REGULATOR"/>
    <property type="match status" value="1"/>
</dbReference>
<dbReference type="OrthoDB" id="9797341at2"/>
<dbReference type="PRINTS" id="PR00038">
    <property type="entry name" value="HTHLUXR"/>
</dbReference>
<dbReference type="GO" id="GO:0003677">
    <property type="term" value="F:DNA binding"/>
    <property type="evidence" value="ECO:0007669"/>
    <property type="project" value="UniProtKB-KW"/>
</dbReference>
<organism evidence="7 8">
    <name type="scientific">Chryseobacterium piscicola</name>
    <dbReference type="NCBI Taxonomy" id="551459"/>
    <lineage>
        <taxon>Bacteria</taxon>
        <taxon>Pseudomonadati</taxon>
        <taxon>Bacteroidota</taxon>
        <taxon>Flavobacteriia</taxon>
        <taxon>Flavobacteriales</taxon>
        <taxon>Weeksellaceae</taxon>
        <taxon>Chryseobacterium group</taxon>
        <taxon>Chryseobacterium</taxon>
    </lineage>
</organism>
<evidence type="ECO:0000256" key="1">
    <source>
        <dbReference type="ARBA" id="ARBA00022553"/>
    </source>
</evidence>
<dbReference type="EMBL" id="MUGO01000011">
    <property type="protein sequence ID" value="PQA94192.1"/>
    <property type="molecule type" value="Genomic_DNA"/>
</dbReference>
<evidence type="ECO:0000259" key="5">
    <source>
        <dbReference type="PROSITE" id="PS50110"/>
    </source>
</evidence>
<evidence type="ECO:0000256" key="3">
    <source>
        <dbReference type="PROSITE-ProRule" id="PRU00169"/>
    </source>
</evidence>
<dbReference type="SUPFAM" id="SSF46894">
    <property type="entry name" value="C-terminal effector domain of the bipartite response regulators"/>
    <property type="match status" value="1"/>
</dbReference>
<dbReference type="InterPro" id="IPR001789">
    <property type="entry name" value="Sig_transdc_resp-reg_receiver"/>
</dbReference>
<protein>
    <submittedName>
        <fullName evidence="6">DNA-binding response regulator</fullName>
    </submittedName>
    <submittedName>
        <fullName evidence="7">Two component transcriptional regulator, LuxR family</fullName>
    </submittedName>
</protein>
<dbReference type="InterPro" id="IPR011006">
    <property type="entry name" value="CheY-like_superfamily"/>
</dbReference>
<sequence length="216" mass="24475">MIKIAIVEDNKIALNSLKEKLSLFPDVSISATAENGKIGIKKIEQNRDTNLIFMDVEMPVMNGIDATFLIKQRFPEIKIVIITVYDDDDHIFRAIQAGADSYILKETKAEKIYETIIDTIAGGAVMSPSIAVKTLKLLRKNNDTINTQSEMTENLLSSRESEILELLSKGLPNKLISEQLFISPFTVKRHIENIYKKLQAHNRTELLQKARDQNLF</sequence>
<dbReference type="CDD" id="cd06170">
    <property type="entry name" value="LuxR_C_like"/>
    <property type="match status" value="1"/>
</dbReference>
<dbReference type="Gene3D" id="3.40.50.2300">
    <property type="match status" value="1"/>
</dbReference>
<dbReference type="PROSITE" id="PS00622">
    <property type="entry name" value="HTH_LUXR_1"/>
    <property type="match status" value="1"/>
</dbReference>
<dbReference type="GO" id="GO:0006355">
    <property type="term" value="P:regulation of DNA-templated transcription"/>
    <property type="evidence" value="ECO:0007669"/>
    <property type="project" value="InterPro"/>
</dbReference>
<feature type="domain" description="Response regulatory" evidence="5">
    <location>
        <begin position="3"/>
        <end position="120"/>
    </location>
</feature>
<dbReference type="GO" id="GO:0000160">
    <property type="term" value="P:phosphorelay signal transduction system"/>
    <property type="evidence" value="ECO:0007669"/>
    <property type="project" value="InterPro"/>
</dbReference>
<reference evidence="8" key="2">
    <citation type="submission" date="2017-01" db="EMBL/GenBank/DDBJ databases">
        <authorList>
            <person name="Varghese N."/>
            <person name="Submissions S."/>
        </authorList>
    </citation>
    <scope>NUCLEOTIDE SEQUENCE [LARGE SCALE GENOMIC DNA]</scope>
    <source>
        <strain evidence="8">DSM 21068</strain>
    </source>
</reference>
<evidence type="ECO:0000256" key="2">
    <source>
        <dbReference type="ARBA" id="ARBA00023125"/>
    </source>
</evidence>
<evidence type="ECO:0000313" key="8">
    <source>
        <dbReference type="Proteomes" id="UP000186246"/>
    </source>
</evidence>
<dbReference type="InterPro" id="IPR039420">
    <property type="entry name" value="WalR-like"/>
</dbReference>
<proteinExistence type="predicted"/>
<dbReference type="InterPro" id="IPR016032">
    <property type="entry name" value="Sig_transdc_resp-reg_C-effctor"/>
</dbReference>
<dbReference type="SUPFAM" id="SSF52172">
    <property type="entry name" value="CheY-like"/>
    <property type="match status" value="1"/>
</dbReference>
<keyword evidence="9" id="KW-1185">Reference proteome</keyword>
<reference evidence="7" key="3">
    <citation type="submission" date="2017-01" db="EMBL/GenBank/DDBJ databases">
        <authorList>
            <person name="Mah S.A."/>
            <person name="Swanson W.J."/>
            <person name="Moy G.W."/>
            <person name="Vacquier V.D."/>
        </authorList>
    </citation>
    <scope>NUCLEOTIDE SEQUENCE [LARGE SCALE GENOMIC DNA]</scope>
    <source>
        <strain evidence="7">DSM 21068</strain>
    </source>
</reference>
<accession>A0A1N7NVN4</accession>
<evidence type="ECO:0000313" key="6">
    <source>
        <dbReference type="EMBL" id="PQA94192.1"/>
    </source>
</evidence>
<dbReference type="PROSITE" id="PS50110">
    <property type="entry name" value="RESPONSE_REGULATORY"/>
    <property type="match status" value="1"/>
</dbReference>
<gene>
    <name evidence="6" type="ORF">B0A70_07975</name>
    <name evidence="7" type="ORF">SAMN05421796_109114</name>
</gene>
<dbReference type="InterPro" id="IPR058245">
    <property type="entry name" value="NreC/VraR/RcsB-like_REC"/>
</dbReference>
<dbReference type="EMBL" id="FTOJ01000009">
    <property type="protein sequence ID" value="SIT02394.1"/>
    <property type="molecule type" value="Genomic_DNA"/>
</dbReference>
<evidence type="ECO:0000313" key="7">
    <source>
        <dbReference type="EMBL" id="SIT02394.1"/>
    </source>
</evidence>
<dbReference type="SMART" id="SM00448">
    <property type="entry name" value="REC"/>
    <property type="match status" value="1"/>
</dbReference>
<dbReference type="InterPro" id="IPR000792">
    <property type="entry name" value="Tscrpt_reg_LuxR_C"/>
</dbReference>
<dbReference type="Proteomes" id="UP000186246">
    <property type="component" value="Unassembled WGS sequence"/>
</dbReference>
<keyword evidence="2 6" id="KW-0238">DNA-binding</keyword>
<dbReference type="AlphaFoldDB" id="A0A1N7NVN4"/>
<keyword evidence="1 3" id="KW-0597">Phosphoprotein</keyword>
<dbReference type="SMART" id="SM00421">
    <property type="entry name" value="HTH_LUXR"/>
    <property type="match status" value="1"/>
</dbReference>
<dbReference type="CDD" id="cd17535">
    <property type="entry name" value="REC_NarL-like"/>
    <property type="match status" value="1"/>
</dbReference>
<feature type="modified residue" description="4-aspartylphosphate" evidence="3">
    <location>
        <position position="55"/>
    </location>
</feature>
<dbReference type="Proteomes" id="UP000238314">
    <property type="component" value="Unassembled WGS sequence"/>
</dbReference>
<evidence type="ECO:0000313" key="9">
    <source>
        <dbReference type="Proteomes" id="UP000238314"/>
    </source>
</evidence>
<name>A0A1N7NVN4_9FLAO</name>